<evidence type="ECO:0000256" key="1">
    <source>
        <dbReference type="SAM" id="Coils"/>
    </source>
</evidence>
<evidence type="ECO:0000313" key="2">
    <source>
        <dbReference type="EMBL" id="MST54731.1"/>
    </source>
</evidence>
<reference evidence="2 3" key="1">
    <citation type="submission" date="2019-08" db="EMBL/GenBank/DDBJ databases">
        <title>In-depth cultivation of the pig gut microbiome towards novel bacterial diversity and tailored functional studies.</title>
        <authorList>
            <person name="Wylensek D."/>
            <person name="Hitch T.C.A."/>
            <person name="Clavel T."/>
        </authorList>
    </citation>
    <scope>NUCLEOTIDE SEQUENCE [LARGE SCALE GENOMIC DNA]</scope>
    <source>
        <strain evidence="2 3">SM-530-WT-4B</strain>
    </source>
</reference>
<dbReference type="EMBL" id="VUNH01000001">
    <property type="protein sequence ID" value="MST54731.1"/>
    <property type="molecule type" value="Genomic_DNA"/>
</dbReference>
<dbReference type="AlphaFoldDB" id="A0A6L5Y955"/>
<feature type="coiled-coil region" evidence="1">
    <location>
        <begin position="271"/>
        <end position="313"/>
    </location>
</feature>
<dbReference type="RefSeq" id="WP_154527849.1">
    <property type="nucleotide sequence ID" value="NZ_VUNH01000001.1"/>
</dbReference>
<keyword evidence="3" id="KW-1185">Reference proteome</keyword>
<organism evidence="2 3">
    <name type="scientific">Pyramidobacter porci</name>
    <dbReference type="NCBI Taxonomy" id="2605789"/>
    <lineage>
        <taxon>Bacteria</taxon>
        <taxon>Thermotogati</taxon>
        <taxon>Synergistota</taxon>
        <taxon>Synergistia</taxon>
        <taxon>Synergistales</taxon>
        <taxon>Dethiosulfovibrionaceae</taxon>
        <taxon>Pyramidobacter</taxon>
    </lineage>
</organism>
<keyword evidence="1" id="KW-0175">Coiled coil</keyword>
<proteinExistence type="predicted"/>
<name>A0A6L5Y955_9BACT</name>
<accession>A0A6L5Y955</accession>
<gene>
    <name evidence="2" type="ORF">FYJ74_01500</name>
</gene>
<dbReference type="Proteomes" id="UP000473699">
    <property type="component" value="Unassembled WGS sequence"/>
</dbReference>
<comment type="caution">
    <text evidence="2">The sequence shown here is derived from an EMBL/GenBank/DDBJ whole genome shotgun (WGS) entry which is preliminary data.</text>
</comment>
<protein>
    <submittedName>
        <fullName evidence="2">Uncharacterized protein</fullName>
    </submittedName>
</protein>
<evidence type="ECO:0000313" key="3">
    <source>
        <dbReference type="Proteomes" id="UP000473699"/>
    </source>
</evidence>
<sequence>MQEQIDKSAVDPIPDEETFRRALAQLEAFGKQIFQIAVRQKDLLINEQEQSGRERFLLRKRLDERENELEALRKNLMNAQMELSEARRSEASLKLEIKQIREQLSVYRVDARRIEEAESQLRTAKEENAHLRTHIEELNIEAAKAARAHKTEIDALTLKYEQEKVTLRENIQIAEDRARSAAETIARTQSLGSIAEREKNAALEDLARCKREQKQQLEKLQNDLARHEAAASEQERRFADQQREYERKLSLIQLQTGQQYQSQMEALKSVLEDKTHELNRAHYQIEQLNDDHRRALEALNQDMEKQLEIRADEIRRRFILKSAEKSGSPSP</sequence>
<feature type="coiled-coil region" evidence="1">
    <location>
        <begin position="55"/>
        <end position="244"/>
    </location>
</feature>